<dbReference type="SUPFAM" id="SSF54637">
    <property type="entry name" value="Thioesterase/thiol ester dehydrase-isomerase"/>
    <property type="match status" value="1"/>
</dbReference>
<evidence type="ECO:0000313" key="8">
    <source>
        <dbReference type="Proteomes" id="UP000244083"/>
    </source>
</evidence>
<name>A0A073JL33_LIMRT</name>
<dbReference type="Proteomes" id="UP000244083">
    <property type="component" value="Unassembled WGS sequence"/>
</dbReference>
<dbReference type="Proteomes" id="UP000027731">
    <property type="component" value="Unassembled WGS sequence"/>
</dbReference>
<dbReference type="PANTHER" id="PTHR11049:SF24">
    <property type="entry name" value="CYTOSOLIC ACYL COENZYME A THIOESTER HYDROLASE"/>
    <property type="match status" value="1"/>
</dbReference>
<evidence type="ECO:0000313" key="5">
    <source>
        <dbReference type="EMBL" id="KEK14716.1"/>
    </source>
</evidence>
<evidence type="ECO:0000259" key="4">
    <source>
        <dbReference type="PROSITE" id="PS51770"/>
    </source>
</evidence>
<dbReference type="PANTHER" id="PTHR11049">
    <property type="entry name" value="ACYL COENZYME A THIOESTER HYDROLASE"/>
    <property type="match status" value="1"/>
</dbReference>
<evidence type="ECO:0000256" key="3">
    <source>
        <dbReference type="PROSITE-ProRule" id="PRU01106"/>
    </source>
</evidence>
<evidence type="ECO:0000313" key="6">
    <source>
        <dbReference type="EMBL" id="PTV05344.1"/>
    </source>
</evidence>
<protein>
    <submittedName>
        <fullName evidence="5">Acyl-CoA hydrolase</fullName>
    </submittedName>
    <submittedName>
        <fullName evidence="6">Acyl-CoA thioesterase</fullName>
    </submittedName>
</protein>
<reference evidence="6" key="2">
    <citation type="journal article" date="2018" name="Genome Announc.">
        <title>Fifty-Six Draft Genome Sequences of 10 Lactobacillus Species from 22 Commercial Dietary Supplements.</title>
        <authorList>
            <person name="Gangiredla J."/>
            <person name="Barnaba T.J."/>
            <person name="Mammel M.K."/>
            <person name="Lacher D.W."/>
            <person name="Elkins C.A."/>
            <person name="Lampel K.A."/>
            <person name="Whitehouse C.A."/>
            <person name="Tartera C."/>
        </authorList>
    </citation>
    <scope>NUCLEOTIDE SEQUENCE</scope>
    <source>
        <strain evidence="6">DS12_10</strain>
    </source>
</reference>
<proteinExistence type="inferred from homology"/>
<keyword evidence="2 3" id="KW-0378">Hydrolase</keyword>
<organism evidence="5 7">
    <name type="scientific">Limosilactobacillus reuteri</name>
    <name type="common">Lactobacillus reuteri</name>
    <dbReference type="NCBI Taxonomy" id="1598"/>
    <lineage>
        <taxon>Bacteria</taxon>
        <taxon>Bacillati</taxon>
        <taxon>Bacillota</taxon>
        <taxon>Bacilli</taxon>
        <taxon>Lactobacillales</taxon>
        <taxon>Lactobacillaceae</taxon>
        <taxon>Limosilactobacillus</taxon>
    </lineage>
</organism>
<gene>
    <name evidence="6" type="ORF">DB325_01180</name>
    <name evidence="5" type="ORF">LR3_02650</name>
</gene>
<dbReference type="Pfam" id="PF03061">
    <property type="entry name" value="4HBT"/>
    <property type="match status" value="1"/>
</dbReference>
<dbReference type="InterPro" id="IPR040170">
    <property type="entry name" value="Cytosol_ACT"/>
</dbReference>
<dbReference type="PROSITE" id="PS51770">
    <property type="entry name" value="HOTDOG_ACOT"/>
    <property type="match status" value="1"/>
</dbReference>
<dbReference type="CDD" id="cd03442">
    <property type="entry name" value="BFIT_BACH"/>
    <property type="match status" value="1"/>
</dbReference>
<reference evidence="8" key="3">
    <citation type="submission" date="2018-04" db="EMBL/GenBank/DDBJ databases">
        <title>Draft Genome Sequences of 10 Lactobacillus Species from 22 Commercial Probiotic Products.</title>
        <authorList>
            <person name="Gangiredla J."/>
            <person name="Barnaba T.J."/>
            <person name="Mammel M.K."/>
            <person name="Lacher D.W."/>
            <person name="Elkins C.A."/>
            <person name="Lampel K.A."/>
            <person name="Whitehouse C.A."/>
            <person name="Tartera C."/>
        </authorList>
    </citation>
    <scope>NUCLEOTIDE SEQUENCE [LARGE SCALE GENOMIC DNA]</scope>
    <source>
        <strain evidence="8">DS12_10</strain>
    </source>
</reference>
<dbReference type="Gene3D" id="3.10.129.10">
    <property type="entry name" value="Hotdog Thioesterase"/>
    <property type="match status" value="1"/>
</dbReference>
<evidence type="ECO:0000256" key="2">
    <source>
        <dbReference type="ARBA" id="ARBA00022801"/>
    </source>
</evidence>
<dbReference type="AlphaFoldDB" id="A0A073JL33"/>
<evidence type="ECO:0000256" key="1">
    <source>
        <dbReference type="ARBA" id="ARBA00010458"/>
    </source>
</evidence>
<evidence type="ECO:0000313" key="7">
    <source>
        <dbReference type="Proteomes" id="UP000027731"/>
    </source>
</evidence>
<comment type="caution">
    <text evidence="5">The sequence shown here is derived from an EMBL/GenBank/DDBJ whole genome shotgun (WGS) entry which is preliminary data.</text>
</comment>
<feature type="domain" description="HotDog ACOT-type" evidence="4">
    <location>
        <begin position="7"/>
        <end position="119"/>
    </location>
</feature>
<dbReference type="GO" id="GO:0009062">
    <property type="term" value="P:fatty acid catabolic process"/>
    <property type="evidence" value="ECO:0007669"/>
    <property type="project" value="TreeGrafter"/>
</dbReference>
<dbReference type="PATRIC" id="fig|1598.90.peg.1889"/>
<dbReference type="GO" id="GO:0006637">
    <property type="term" value="P:acyl-CoA metabolic process"/>
    <property type="evidence" value="ECO:0007669"/>
    <property type="project" value="TreeGrafter"/>
</dbReference>
<sequence>MGAIKCNDTLAVSIHRIRNSDLNEHGTVYGGRILELIDGQASVAAMRVARTTVATVAMDDIQFLRPFDLQDSMCMEAYVTGFGKRSIEVFTKVIGEHLMTGERFLGFYCFMTFVILDPEKQTAFNKLIPETEEQKTLMATYSQRVKQRQIQRQKQQEFLPHISISKPW</sequence>
<dbReference type="EMBL" id="QAZN01000001">
    <property type="protein sequence ID" value="PTV05344.1"/>
    <property type="molecule type" value="Genomic_DNA"/>
</dbReference>
<dbReference type="GO" id="GO:0052816">
    <property type="term" value="F:long-chain fatty acyl-CoA hydrolase activity"/>
    <property type="evidence" value="ECO:0007669"/>
    <property type="project" value="TreeGrafter"/>
</dbReference>
<dbReference type="InterPro" id="IPR029069">
    <property type="entry name" value="HotDog_dom_sf"/>
</dbReference>
<dbReference type="GO" id="GO:0005829">
    <property type="term" value="C:cytosol"/>
    <property type="evidence" value="ECO:0007669"/>
    <property type="project" value="TreeGrafter"/>
</dbReference>
<dbReference type="InterPro" id="IPR033120">
    <property type="entry name" value="HOTDOG_ACOT"/>
</dbReference>
<comment type="similarity">
    <text evidence="1">Belongs to the acyl coenzyme A hydrolase family.</text>
</comment>
<dbReference type="InterPro" id="IPR006683">
    <property type="entry name" value="Thioestr_dom"/>
</dbReference>
<accession>A0A073JL33</accession>
<dbReference type="RefSeq" id="WP_003666413.1">
    <property type="nucleotide sequence ID" value="NZ_JAJGVW010000115.1"/>
</dbReference>
<reference evidence="5 7" key="1">
    <citation type="submission" date="2014-06" db="EMBL/GenBank/DDBJ databases">
        <title>Genetic determinant of reutericyclin biosynthesis of Lactobacillus reuteri.</title>
        <authorList>
            <person name="Lin X."/>
            <person name="Duar R."/>
            <person name="Walter J."/>
            <person name="Gaenzle M."/>
        </authorList>
    </citation>
    <scope>NUCLEOTIDE SEQUENCE [LARGE SCALE GENOMIC DNA]</scope>
    <source>
        <strain evidence="5 7">LTH2584</strain>
    </source>
</reference>
<dbReference type="EMBL" id="JOSX01000020">
    <property type="protein sequence ID" value="KEK14716.1"/>
    <property type="molecule type" value="Genomic_DNA"/>
</dbReference>